<sequence length="42" mass="4648">MKTALQSADWAAFAKGYNGTAYSENKYDEKLAKAYAKRSEVA</sequence>
<dbReference type="EMBL" id="JACIEU010000024">
    <property type="protein sequence ID" value="MBB4150740.1"/>
    <property type="molecule type" value="Genomic_DNA"/>
</dbReference>
<comment type="caution">
    <text evidence="2">The sequence shown here is derived from an EMBL/GenBank/DDBJ whole genome shotgun (WGS) entry which is preliminary data.</text>
</comment>
<organism evidence="2 3">
    <name type="scientific">Sphingobium scionense</name>
    <dbReference type="NCBI Taxonomy" id="1404341"/>
    <lineage>
        <taxon>Bacteria</taxon>
        <taxon>Pseudomonadati</taxon>
        <taxon>Pseudomonadota</taxon>
        <taxon>Alphaproteobacteria</taxon>
        <taxon>Sphingomonadales</taxon>
        <taxon>Sphingomonadaceae</taxon>
        <taxon>Sphingobium</taxon>
    </lineage>
</organism>
<proteinExistence type="predicted"/>
<evidence type="ECO:0000313" key="2">
    <source>
        <dbReference type="EMBL" id="MBB4150740.1"/>
    </source>
</evidence>
<feature type="domain" description="N-acetylmuramidase" evidence="1">
    <location>
        <begin position="2"/>
        <end position="37"/>
    </location>
</feature>
<protein>
    <recommendedName>
        <fullName evidence="1">N-acetylmuramidase domain-containing protein</fullName>
    </recommendedName>
</protein>
<dbReference type="Proteomes" id="UP000590524">
    <property type="component" value="Unassembled WGS sequence"/>
</dbReference>
<dbReference type="InterPro" id="IPR024408">
    <property type="entry name" value="Muramidase"/>
</dbReference>
<accession>A0A7W6LUI2</accession>
<dbReference type="AlphaFoldDB" id="A0A7W6LUI2"/>
<gene>
    <name evidence="2" type="ORF">GGQ90_004549</name>
</gene>
<evidence type="ECO:0000259" key="1">
    <source>
        <dbReference type="Pfam" id="PF11860"/>
    </source>
</evidence>
<dbReference type="Pfam" id="PF11860">
    <property type="entry name" value="Muramidase"/>
    <property type="match status" value="1"/>
</dbReference>
<evidence type="ECO:0000313" key="3">
    <source>
        <dbReference type="Proteomes" id="UP000590524"/>
    </source>
</evidence>
<reference evidence="2 3" key="1">
    <citation type="submission" date="2020-08" db="EMBL/GenBank/DDBJ databases">
        <title>Genomic Encyclopedia of Type Strains, Phase IV (KMG-IV): sequencing the most valuable type-strain genomes for metagenomic binning, comparative biology and taxonomic classification.</title>
        <authorList>
            <person name="Goeker M."/>
        </authorList>
    </citation>
    <scope>NUCLEOTIDE SEQUENCE [LARGE SCALE GENOMIC DNA]</scope>
    <source>
        <strain evidence="2 3">DSM 19371</strain>
    </source>
</reference>
<name>A0A7W6LUI2_9SPHN</name>
<keyword evidence="3" id="KW-1185">Reference proteome</keyword>